<dbReference type="PROSITE" id="PS00903">
    <property type="entry name" value="CYT_DCMP_DEAMINASES_1"/>
    <property type="match status" value="1"/>
</dbReference>
<evidence type="ECO:0000256" key="4">
    <source>
        <dbReference type="ARBA" id="ARBA00022833"/>
    </source>
</evidence>
<evidence type="ECO:0000313" key="6">
    <source>
        <dbReference type="EMBL" id="AMP12022.1"/>
    </source>
</evidence>
<keyword evidence="2" id="KW-0479">Metal-binding</keyword>
<dbReference type="PROSITE" id="PS51747">
    <property type="entry name" value="CYT_DCMP_DEAMINASES_2"/>
    <property type="match status" value="1"/>
</dbReference>
<dbReference type="GO" id="GO:0004132">
    <property type="term" value="F:dCMP deaminase activity"/>
    <property type="evidence" value="ECO:0007669"/>
    <property type="project" value="TreeGrafter"/>
</dbReference>
<dbReference type="Pfam" id="PF00383">
    <property type="entry name" value="dCMP_cyt_deam_1"/>
    <property type="match status" value="1"/>
</dbReference>
<evidence type="ECO:0000259" key="5">
    <source>
        <dbReference type="PROSITE" id="PS51747"/>
    </source>
</evidence>
<evidence type="ECO:0000256" key="1">
    <source>
        <dbReference type="ARBA" id="ARBA00006576"/>
    </source>
</evidence>
<dbReference type="InterPro" id="IPR016192">
    <property type="entry name" value="APOBEC/CMP_deaminase_Zn-bd"/>
</dbReference>
<reference evidence="6 7" key="1">
    <citation type="submission" date="2015-11" db="EMBL/GenBank/DDBJ databases">
        <title>Exploring the genomic traits of fungus-feeding bacterial genus Collimonas.</title>
        <authorList>
            <person name="Song C."/>
            <person name="Schmidt R."/>
            <person name="de Jager V."/>
            <person name="Krzyzanowska D."/>
            <person name="Jongedijk E."/>
            <person name="Cankar K."/>
            <person name="Beekwilder J."/>
            <person name="van Veen A."/>
            <person name="de Boer W."/>
            <person name="van Veen J.A."/>
            <person name="Garbeva P."/>
        </authorList>
    </citation>
    <scope>NUCLEOTIDE SEQUENCE [LARGE SCALE GENOMIC DNA]</scope>
    <source>
        <strain evidence="6 7">Ter282</strain>
    </source>
</reference>
<dbReference type="RefSeq" id="WP_061534884.1">
    <property type="nucleotide sequence ID" value="NZ_CP013233.1"/>
</dbReference>
<dbReference type="InterPro" id="IPR016193">
    <property type="entry name" value="Cytidine_deaminase-like"/>
</dbReference>
<dbReference type="Proteomes" id="UP000071778">
    <property type="component" value="Chromosome"/>
</dbReference>
<dbReference type="SUPFAM" id="SSF53927">
    <property type="entry name" value="Cytidine deaminase-like"/>
    <property type="match status" value="1"/>
</dbReference>
<sequence>MSESTSKHKIISIASVERSKTKSVDRLHGRASKELIVAFMGAVGCGLARIVTECEKQLEELGYKVIKIKLSDFIKSQIDAKKIEIPVPDKTNRYLSYQSGGNLLRKEYGNEIMAEYALNQIGRHRIAIDTELADLTKEPPRVAYLIDQIKHPEEVMLFRMVYRNLFYLIGVMSIHEDRKSRLVDEGLQHDLIESIINRDRKESDKFGQQLERSFKLADYFMHNPLGNVELIPQQASRFFNLVHGHNGITPTKHEHAMYVAHSTALKSSCLSRQVGAVITDKSNRVIAVGTNDVPQYGGGLYTTESGTDDRCFQHRRICENSAEKKLRKQRIKEGIAKEFPTIFSDKKMLKVADSKIDELVELVFAQSGIPDLIEFSRAVHAEMDAIVSLSRGGGGSTVGASLYATTFPCHNCARHIIAAGIEKVYYIEPYEKSLAPEAHNDSVIVLDHDHDEATQGKIEKVKFIHFSGVGPRLFPELFLRERGRKDDDGKFIPFDSSAQNPPDKMINEYIDSYRTFELKIAALFTDDFPPA</sequence>
<dbReference type="InterPro" id="IPR027417">
    <property type="entry name" value="P-loop_NTPase"/>
</dbReference>
<dbReference type="PANTHER" id="PTHR11086">
    <property type="entry name" value="DEOXYCYTIDYLATE DEAMINASE-RELATED"/>
    <property type="match status" value="1"/>
</dbReference>
<dbReference type="GO" id="GO:0008270">
    <property type="term" value="F:zinc ion binding"/>
    <property type="evidence" value="ECO:0007669"/>
    <property type="project" value="InterPro"/>
</dbReference>
<dbReference type="EMBL" id="CP013235">
    <property type="protein sequence ID" value="AMP12022.1"/>
    <property type="molecule type" value="Genomic_DNA"/>
</dbReference>
<dbReference type="PATRIC" id="fig|279058.17.peg.4700"/>
<proteinExistence type="inferred from homology"/>
<dbReference type="InterPro" id="IPR002125">
    <property type="entry name" value="CMP_dCMP_dom"/>
</dbReference>
<dbReference type="OrthoDB" id="9788517at2"/>
<feature type="domain" description="CMP/dCMP-type deaminase" evidence="5">
    <location>
        <begin position="251"/>
        <end position="437"/>
    </location>
</feature>
<dbReference type="InterPro" id="IPR015517">
    <property type="entry name" value="dCMP_deaminase-rel"/>
</dbReference>
<dbReference type="AlphaFoldDB" id="A0A127QQW3"/>
<dbReference type="Gene3D" id="3.40.140.10">
    <property type="entry name" value="Cytidine Deaminase, domain 2"/>
    <property type="match status" value="1"/>
</dbReference>
<evidence type="ECO:0000256" key="3">
    <source>
        <dbReference type="ARBA" id="ARBA00022801"/>
    </source>
</evidence>
<evidence type="ECO:0000256" key="2">
    <source>
        <dbReference type="ARBA" id="ARBA00022723"/>
    </source>
</evidence>
<dbReference type="PANTHER" id="PTHR11086:SF18">
    <property type="entry name" value="DEOXYCYTIDYLATE DEAMINASE"/>
    <property type="match status" value="1"/>
</dbReference>
<dbReference type="GO" id="GO:0005737">
    <property type="term" value="C:cytoplasm"/>
    <property type="evidence" value="ECO:0007669"/>
    <property type="project" value="TreeGrafter"/>
</dbReference>
<keyword evidence="4" id="KW-0862">Zinc</keyword>
<accession>A0A127QQW3</accession>
<keyword evidence="3" id="KW-0378">Hydrolase</keyword>
<dbReference type="Gene3D" id="3.40.50.300">
    <property type="entry name" value="P-loop containing nucleotide triphosphate hydrolases"/>
    <property type="match status" value="1"/>
</dbReference>
<keyword evidence="7" id="KW-1185">Reference proteome</keyword>
<name>A0A127QQW3_9BURK</name>
<protein>
    <submittedName>
        <fullName evidence="6">Cytidine and deoxycytidylate deaminase zinc-binding region family protein</fullName>
    </submittedName>
</protein>
<gene>
    <name evidence="6" type="ORF">CAter282_4362</name>
</gene>
<comment type="similarity">
    <text evidence="1">Belongs to the cytidine and deoxycytidylate deaminase family.</text>
</comment>
<dbReference type="NCBIfam" id="NF041025">
    <property type="entry name" value="antiphage_deaminase"/>
    <property type="match status" value="1"/>
</dbReference>
<organism evidence="6 7">
    <name type="scientific">Collimonas arenae</name>
    <dbReference type="NCBI Taxonomy" id="279058"/>
    <lineage>
        <taxon>Bacteria</taxon>
        <taxon>Pseudomonadati</taxon>
        <taxon>Pseudomonadota</taxon>
        <taxon>Betaproteobacteria</taxon>
        <taxon>Burkholderiales</taxon>
        <taxon>Oxalobacteraceae</taxon>
        <taxon>Collimonas</taxon>
    </lineage>
</organism>
<evidence type="ECO:0000313" key="7">
    <source>
        <dbReference type="Proteomes" id="UP000071778"/>
    </source>
</evidence>